<gene>
    <name evidence="1" type="ORF">SE17_26920</name>
</gene>
<dbReference type="Gene3D" id="3.30.460.10">
    <property type="entry name" value="Beta Polymerase, domain 2"/>
    <property type="match status" value="1"/>
</dbReference>
<protein>
    <recommendedName>
        <fullName evidence="3">Polymerase beta nucleotidyltransferase domain-containing protein</fullName>
    </recommendedName>
</protein>
<evidence type="ECO:0000313" key="1">
    <source>
        <dbReference type="EMBL" id="KPV50445.1"/>
    </source>
</evidence>
<dbReference type="AlphaFoldDB" id="A0A0N8PRN8"/>
<keyword evidence="2" id="KW-1185">Reference proteome</keyword>
<dbReference type="EMBL" id="LJCR01001390">
    <property type="protein sequence ID" value="KPV50445.1"/>
    <property type="molecule type" value="Genomic_DNA"/>
</dbReference>
<dbReference type="SUPFAM" id="SSF81301">
    <property type="entry name" value="Nucleotidyltransferase"/>
    <property type="match status" value="1"/>
</dbReference>
<name>A0A0N8PRN8_9CHLR</name>
<dbReference type="Proteomes" id="UP000050509">
    <property type="component" value="Unassembled WGS sequence"/>
</dbReference>
<proteinExistence type="predicted"/>
<dbReference type="InterPro" id="IPR043519">
    <property type="entry name" value="NT_sf"/>
</dbReference>
<sequence length="127" mass="13935">MTDIDLGPLEHAPHARLIHSIATRCAADPAIQALWVGGSLASGHGDAYSDIDMRIAVEPGQLGMWESPDWQRYLPLLPCGGLLMRFGEGALLHHMVLEDGTIIDFYVQDTAQSHHEPNIVILICRNT</sequence>
<comment type="caution">
    <text evidence="1">The sequence shown here is derived from an EMBL/GenBank/DDBJ whole genome shotgun (WGS) entry which is preliminary data.</text>
</comment>
<evidence type="ECO:0000313" key="2">
    <source>
        <dbReference type="Proteomes" id="UP000050509"/>
    </source>
</evidence>
<feature type="non-terminal residue" evidence="1">
    <location>
        <position position="127"/>
    </location>
</feature>
<organism evidence="1 2">
    <name type="scientific">Kouleothrix aurantiaca</name>
    <dbReference type="NCBI Taxonomy" id="186479"/>
    <lineage>
        <taxon>Bacteria</taxon>
        <taxon>Bacillati</taxon>
        <taxon>Chloroflexota</taxon>
        <taxon>Chloroflexia</taxon>
        <taxon>Chloroflexales</taxon>
        <taxon>Roseiflexineae</taxon>
        <taxon>Roseiflexaceae</taxon>
        <taxon>Kouleothrix</taxon>
    </lineage>
</organism>
<accession>A0A0N8PRN8</accession>
<reference evidence="1 2" key="1">
    <citation type="submission" date="2015-09" db="EMBL/GenBank/DDBJ databases">
        <title>Draft genome sequence of Kouleothrix aurantiaca JCM 19913.</title>
        <authorList>
            <person name="Hemp J."/>
        </authorList>
    </citation>
    <scope>NUCLEOTIDE SEQUENCE [LARGE SCALE GENOMIC DNA]</scope>
    <source>
        <strain evidence="1 2">COM-B</strain>
    </source>
</reference>
<evidence type="ECO:0008006" key="3">
    <source>
        <dbReference type="Google" id="ProtNLM"/>
    </source>
</evidence>